<feature type="binding site" evidence="13">
    <location>
        <position position="110"/>
    </location>
    <ligand>
        <name>substrate</name>
    </ligand>
</feature>
<evidence type="ECO:0000256" key="11">
    <source>
        <dbReference type="ARBA" id="ARBA00032305"/>
    </source>
</evidence>
<evidence type="ECO:0000256" key="5">
    <source>
        <dbReference type="ARBA" id="ARBA00012213"/>
    </source>
</evidence>
<evidence type="ECO:0000256" key="8">
    <source>
        <dbReference type="ARBA" id="ARBA00025046"/>
    </source>
</evidence>
<dbReference type="AlphaFoldDB" id="A0A1H8Q8G7"/>
<feature type="binding site" evidence="13">
    <location>
        <position position="111"/>
    </location>
    <ligand>
        <name>Mg(2+)</name>
        <dbReference type="ChEBI" id="CHEBI:18420"/>
    </ligand>
</feature>
<keyword evidence="15" id="KW-1185">Reference proteome</keyword>
<dbReference type="Gene3D" id="3.50.30.40">
    <property type="entry name" value="Ribonuclease E inhibitor RraA/RraA-like"/>
    <property type="match status" value="1"/>
</dbReference>
<evidence type="ECO:0000256" key="6">
    <source>
        <dbReference type="ARBA" id="ARBA00012947"/>
    </source>
</evidence>
<dbReference type="PANTHER" id="PTHR33254">
    <property type="entry name" value="4-HYDROXY-4-METHYL-2-OXOGLUTARATE ALDOLASE 3-RELATED"/>
    <property type="match status" value="1"/>
</dbReference>
<keyword evidence="13" id="KW-0479">Metal-binding</keyword>
<keyword evidence="13" id="KW-0460">Magnesium</keyword>
<dbReference type="GO" id="GO:0046872">
    <property type="term" value="F:metal ion binding"/>
    <property type="evidence" value="ECO:0007669"/>
    <property type="project" value="UniProtKB-KW"/>
</dbReference>
<comment type="catalytic activity">
    <reaction evidence="1">
        <text>4-hydroxy-4-methyl-2-oxoglutarate = 2 pyruvate</text>
        <dbReference type="Rhea" id="RHEA:22748"/>
        <dbReference type="ChEBI" id="CHEBI:15361"/>
        <dbReference type="ChEBI" id="CHEBI:58276"/>
        <dbReference type="EC" id="4.1.3.17"/>
    </reaction>
</comment>
<dbReference type="Proteomes" id="UP000198582">
    <property type="component" value="Unassembled WGS sequence"/>
</dbReference>
<evidence type="ECO:0000256" key="10">
    <source>
        <dbReference type="ARBA" id="ARBA00030169"/>
    </source>
</evidence>
<evidence type="ECO:0000256" key="2">
    <source>
        <dbReference type="ARBA" id="ARBA00001968"/>
    </source>
</evidence>
<dbReference type="EC" id="4.1.1.112" evidence="6"/>
<dbReference type="GO" id="GO:0047443">
    <property type="term" value="F:4-hydroxy-4-methyl-2-oxoglutarate aldolase activity"/>
    <property type="evidence" value="ECO:0007669"/>
    <property type="project" value="UniProtKB-EC"/>
</dbReference>
<dbReference type="GO" id="GO:0008948">
    <property type="term" value="F:oxaloacetate decarboxylase activity"/>
    <property type="evidence" value="ECO:0007669"/>
    <property type="project" value="UniProtKB-EC"/>
</dbReference>
<organism evidence="14 15">
    <name type="scientific">Amycolatopsis saalfeldensis</name>
    <dbReference type="NCBI Taxonomy" id="394193"/>
    <lineage>
        <taxon>Bacteria</taxon>
        <taxon>Bacillati</taxon>
        <taxon>Actinomycetota</taxon>
        <taxon>Actinomycetes</taxon>
        <taxon>Pseudonocardiales</taxon>
        <taxon>Pseudonocardiaceae</taxon>
        <taxon>Amycolatopsis</taxon>
    </lineage>
</organism>
<gene>
    <name evidence="14" type="ORF">SAMN04489732_101242</name>
</gene>
<evidence type="ECO:0000256" key="13">
    <source>
        <dbReference type="PIRSR" id="PIRSR605493-1"/>
    </source>
</evidence>
<comment type="cofactor">
    <cofactor evidence="2">
        <name>a divalent metal cation</name>
        <dbReference type="ChEBI" id="CHEBI:60240"/>
    </cofactor>
</comment>
<dbReference type="EMBL" id="FOEF01000001">
    <property type="protein sequence ID" value="SEO50261.1"/>
    <property type="molecule type" value="Genomic_DNA"/>
</dbReference>
<comment type="cofactor">
    <cofactor evidence="13">
        <name>Mg(2+)</name>
        <dbReference type="ChEBI" id="CHEBI:18420"/>
    </cofactor>
</comment>
<evidence type="ECO:0000256" key="3">
    <source>
        <dbReference type="ARBA" id="ARBA00008621"/>
    </source>
</evidence>
<dbReference type="RefSeq" id="WP_091611169.1">
    <property type="nucleotide sequence ID" value="NZ_FOEF01000001.1"/>
</dbReference>
<dbReference type="EC" id="4.1.3.17" evidence="5"/>
<dbReference type="InterPro" id="IPR036704">
    <property type="entry name" value="RraA/RraA-like_sf"/>
</dbReference>
<dbReference type="STRING" id="394193.SAMN04489732_101242"/>
<evidence type="ECO:0000256" key="1">
    <source>
        <dbReference type="ARBA" id="ARBA00001342"/>
    </source>
</evidence>
<dbReference type="SUPFAM" id="SSF89562">
    <property type="entry name" value="RraA-like"/>
    <property type="match status" value="1"/>
</dbReference>
<evidence type="ECO:0000313" key="14">
    <source>
        <dbReference type="EMBL" id="SEO50261.1"/>
    </source>
</evidence>
<accession>A0A1H8Q8G7</accession>
<evidence type="ECO:0000256" key="7">
    <source>
        <dbReference type="ARBA" id="ARBA00016549"/>
    </source>
</evidence>
<evidence type="ECO:0000256" key="12">
    <source>
        <dbReference type="ARBA" id="ARBA00047973"/>
    </source>
</evidence>
<proteinExistence type="inferred from homology"/>
<evidence type="ECO:0000313" key="15">
    <source>
        <dbReference type="Proteomes" id="UP000198582"/>
    </source>
</evidence>
<reference evidence="14 15" key="1">
    <citation type="submission" date="2016-10" db="EMBL/GenBank/DDBJ databases">
        <authorList>
            <person name="de Groot N.N."/>
        </authorList>
    </citation>
    <scope>NUCLEOTIDE SEQUENCE [LARGE SCALE GENOMIC DNA]</scope>
    <source>
        <strain evidence="14 15">DSM 44993</strain>
    </source>
</reference>
<comment type="function">
    <text evidence="8">Catalyzes the aldol cleavage of 4-hydroxy-4-methyl-2-oxoglutarate (HMG) into 2 molecules of pyruvate. Also contains a secondary oxaloacetate (OAA) decarboxylase activity due to the common pyruvate enolate transition state formed following C-C bond cleavage in the retro-aldol and decarboxylation reactions.</text>
</comment>
<dbReference type="PANTHER" id="PTHR33254:SF4">
    <property type="entry name" value="4-HYDROXY-4-METHYL-2-OXOGLUTARATE ALDOLASE 3-RELATED"/>
    <property type="match status" value="1"/>
</dbReference>
<sequence>MDAEELRRRFEGLTTAHLADACVRARLQVRCAPAGTRAATAGERVAGRVLPAQHVGSVDVFLEAFAGSEPGDVLVVDNQGRLDESCVGDLVAIEAATAGIGGIVIWGLHRDTADLAAIGLPLFSLGAIPTGPLSVHARPDDALESAAVGPWTITREDLVFGDEDGALFVPASEAGEVLRLAESIRDTEHRQAGLIRGGTTLREQVRFDEFLRQRAENPSLTFRGHLRAVGGAVEE</sequence>
<comment type="similarity">
    <text evidence="3">Belongs to the class II aldolase/RraA-like family.</text>
</comment>
<dbReference type="InterPro" id="IPR005493">
    <property type="entry name" value="RraA/RraA-like"/>
</dbReference>
<feature type="binding site" evidence="13">
    <location>
        <begin position="88"/>
        <end position="91"/>
    </location>
    <ligand>
        <name>substrate</name>
    </ligand>
</feature>
<comment type="catalytic activity">
    <reaction evidence="12">
        <text>oxaloacetate + H(+) = pyruvate + CO2</text>
        <dbReference type="Rhea" id="RHEA:15641"/>
        <dbReference type="ChEBI" id="CHEBI:15361"/>
        <dbReference type="ChEBI" id="CHEBI:15378"/>
        <dbReference type="ChEBI" id="CHEBI:16452"/>
        <dbReference type="ChEBI" id="CHEBI:16526"/>
        <dbReference type="EC" id="4.1.1.112"/>
    </reaction>
</comment>
<dbReference type="CDD" id="cd16841">
    <property type="entry name" value="RraA_family"/>
    <property type="match status" value="1"/>
</dbReference>
<name>A0A1H8Q8G7_9PSEU</name>
<dbReference type="Pfam" id="PF03737">
    <property type="entry name" value="RraA-like"/>
    <property type="match status" value="1"/>
</dbReference>
<protein>
    <recommendedName>
        <fullName evidence="7">Putative 4-hydroxy-4-methyl-2-oxoglutarate aldolase</fullName>
        <ecNumber evidence="6">4.1.1.112</ecNumber>
        <ecNumber evidence="5">4.1.3.17</ecNumber>
    </recommendedName>
    <alternativeName>
        <fullName evidence="11">Oxaloacetate decarboxylase</fullName>
    </alternativeName>
    <alternativeName>
        <fullName evidence="9">Regulator of ribonuclease activity homolog</fullName>
    </alternativeName>
    <alternativeName>
        <fullName evidence="10">RraA-like protein</fullName>
    </alternativeName>
</protein>
<evidence type="ECO:0000256" key="4">
    <source>
        <dbReference type="ARBA" id="ARBA00011233"/>
    </source>
</evidence>
<comment type="subunit">
    <text evidence="4">Homotrimer.</text>
</comment>
<dbReference type="OrthoDB" id="943692at2"/>
<evidence type="ECO:0000256" key="9">
    <source>
        <dbReference type="ARBA" id="ARBA00029596"/>
    </source>
</evidence>